<organism evidence="2 3">
    <name type="scientific">Rhizobium daejeonense</name>
    <dbReference type="NCBI Taxonomy" id="240521"/>
    <lineage>
        <taxon>Bacteria</taxon>
        <taxon>Pseudomonadati</taxon>
        <taxon>Pseudomonadota</taxon>
        <taxon>Alphaproteobacteria</taxon>
        <taxon>Hyphomicrobiales</taxon>
        <taxon>Rhizobiaceae</taxon>
        <taxon>Rhizobium/Agrobacterium group</taxon>
        <taxon>Rhizobium</taxon>
    </lineage>
</organism>
<keyword evidence="1" id="KW-0472">Membrane</keyword>
<evidence type="ECO:0000313" key="3">
    <source>
        <dbReference type="Proteomes" id="UP000477849"/>
    </source>
</evidence>
<dbReference type="GO" id="GO:0008233">
    <property type="term" value="F:peptidase activity"/>
    <property type="evidence" value="ECO:0007669"/>
    <property type="project" value="UniProtKB-KW"/>
</dbReference>
<keyword evidence="2" id="KW-0378">Hydrolase</keyword>
<accession>A0A6M1S1P5</accession>
<evidence type="ECO:0000313" key="2">
    <source>
        <dbReference type="EMBL" id="NGO63177.1"/>
    </source>
</evidence>
<comment type="caution">
    <text evidence="2">The sequence shown here is derived from an EMBL/GenBank/DDBJ whole genome shotgun (WGS) entry which is preliminary data.</text>
</comment>
<feature type="transmembrane region" description="Helical" evidence="1">
    <location>
        <begin position="132"/>
        <end position="151"/>
    </location>
</feature>
<name>A0A6M1S1P5_9HYPH</name>
<feature type="transmembrane region" description="Helical" evidence="1">
    <location>
        <begin position="43"/>
        <end position="64"/>
    </location>
</feature>
<dbReference type="Proteomes" id="UP000477849">
    <property type="component" value="Unassembled WGS sequence"/>
</dbReference>
<evidence type="ECO:0000256" key="1">
    <source>
        <dbReference type="SAM" id="Phobius"/>
    </source>
</evidence>
<reference evidence="2 3" key="1">
    <citation type="submission" date="2020-02" db="EMBL/GenBank/DDBJ databases">
        <title>Genome sequence of the type strain CCBAU10050 of Rhizobium daejeonense.</title>
        <authorList>
            <person name="Gao J."/>
            <person name="Sun J."/>
        </authorList>
    </citation>
    <scope>NUCLEOTIDE SEQUENCE [LARGE SCALE GENOMIC DNA]</scope>
    <source>
        <strain evidence="2 3">CCBAU10050</strain>
    </source>
</reference>
<dbReference type="GO" id="GO:0006508">
    <property type="term" value="P:proteolysis"/>
    <property type="evidence" value="ECO:0007669"/>
    <property type="project" value="UniProtKB-KW"/>
</dbReference>
<dbReference type="InterPro" id="IPR052712">
    <property type="entry name" value="Acid_resist_chaperone_HdeD"/>
</dbReference>
<dbReference type="AlphaFoldDB" id="A0A6M1S1P5"/>
<keyword evidence="1" id="KW-0812">Transmembrane</keyword>
<keyword evidence="1" id="KW-1133">Transmembrane helix</keyword>
<feature type="transmembrane region" description="Helical" evidence="1">
    <location>
        <begin position="76"/>
        <end position="93"/>
    </location>
</feature>
<dbReference type="RefSeq" id="WP_163904555.1">
    <property type="nucleotide sequence ID" value="NZ_CP048427.1"/>
</dbReference>
<dbReference type="PANTHER" id="PTHR34989">
    <property type="entry name" value="PROTEIN HDED"/>
    <property type="match status" value="1"/>
</dbReference>
<feature type="transmembrane region" description="Helical" evidence="1">
    <location>
        <begin position="105"/>
        <end position="125"/>
    </location>
</feature>
<gene>
    <name evidence="2" type="ORF">G6N76_05790</name>
</gene>
<dbReference type="PANTHER" id="PTHR34989:SF1">
    <property type="entry name" value="PROTEIN HDED"/>
    <property type="match status" value="1"/>
</dbReference>
<protein>
    <submittedName>
        <fullName evidence="2">Protease</fullName>
    </submittedName>
</protein>
<dbReference type="GO" id="GO:0005886">
    <property type="term" value="C:plasma membrane"/>
    <property type="evidence" value="ECO:0007669"/>
    <property type="project" value="TreeGrafter"/>
</dbReference>
<sequence>MIKLAFLLIGGRAFREDWWEPAALGSVMIALAFVIVADLSDGLTMVTVQLFGLLFLFQGLFGLLSTVTRETNAGRFADGVKALIMLAVAFLIIDTPLKSDWLLSWLFALGFAFDGLSRLATVVLVRFRRWGVAAIASGLELMLAVMLVVNWPFPQHLNVPLCISLFLVLSGATMIHFARALRRHDSSVSIYSFPMLCGRGWNEETAVVMPDDSPDDDTIQNMRILVWTPTGAAAVEPRRPLVDRYFAVLDKEGKVSTGHSAVEMGPDLYISHWPAEEIEPDREEIVETLFAGEENDVAGLFQPSYEQEKVCWTAADEEVAFTRFHALRLRAFWEGYRRHSTYNVTNRNCSIAAAGALEAALEGSLDCSRPWLRLLRLLVTPSLWEAAYIRSRAAHLCWTPGMVLDYARALKRLVEPETVPWREKLLAHLHHLGASLKARDFAR</sequence>
<keyword evidence="3" id="KW-1185">Reference proteome</keyword>
<dbReference type="EMBL" id="JAAKZH010000002">
    <property type="protein sequence ID" value="NGO63177.1"/>
    <property type="molecule type" value="Genomic_DNA"/>
</dbReference>
<feature type="transmembrane region" description="Helical" evidence="1">
    <location>
        <begin position="21"/>
        <end position="37"/>
    </location>
</feature>
<feature type="transmembrane region" description="Helical" evidence="1">
    <location>
        <begin position="157"/>
        <end position="178"/>
    </location>
</feature>
<proteinExistence type="predicted"/>
<keyword evidence="2" id="KW-0645">Protease</keyword>